<evidence type="ECO:0000256" key="3">
    <source>
        <dbReference type="ARBA" id="ARBA00021269"/>
    </source>
</evidence>
<feature type="region of interest" description="Disordered" evidence="8">
    <location>
        <begin position="1575"/>
        <end position="1635"/>
    </location>
</feature>
<dbReference type="PANTHER" id="PTHR21426:SF12">
    <property type="entry name" value="EXOCYST COMPLEX COMPONENT 8"/>
    <property type="match status" value="1"/>
</dbReference>
<dbReference type="InterPro" id="IPR032403">
    <property type="entry name" value="Exo84_C"/>
</dbReference>
<feature type="non-terminal residue" evidence="10">
    <location>
        <position position="1"/>
    </location>
</feature>
<dbReference type="InterPro" id="IPR003903">
    <property type="entry name" value="UIM_dom"/>
</dbReference>
<dbReference type="Gene3D" id="2.30.29.30">
    <property type="entry name" value="Pleckstrin-homology domain (PH domain)/Phosphotyrosine-binding domain (PTB)"/>
    <property type="match status" value="1"/>
</dbReference>
<evidence type="ECO:0000256" key="7">
    <source>
        <dbReference type="SAM" id="Coils"/>
    </source>
</evidence>
<evidence type="ECO:0000256" key="2">
    <source>
        <dbReference type="ARBA" id="ARBA00007210"/>
    </source>
</evidence>
<keyword evidence="4" id="KW-0813">Transport</keyword>
<keyword evidence="7" id="KW-0175">Coiled coil</keyword>
<dbReference type="InterPro" id="IPR016159">
    <property type="entry name" value="Cullin_repeat-like_dom_sf"/>
</dbReference>
<accession>A0A4P9WW07</accession>
<feature type="region of interest" description="Disordered" evidence="8">
    <location>
        <begin position="389"/>
        <end position="412"/>
    </location>
</feature>
<evidence type="ECO:0000313" key="11">
    <source>
        <dbReference type="Proteomes" id="UP000268535"/>
    </source>
</evidence>
<proteinExistence type="inferred from homology"/>
<keyword evidence="6" id="KW-0653">Protein transport</keyword>
<feature type="region of interest" description="Disordered" evidence="8">
    <location>
        <begin position="803"/>
        <end position="836"/>
    </location>
</feature>
<dbReference type="SMART" id="SM00726">
    <property type="entry name" value="UIM"/>
    <property type="match status" value="2"/>
</dbReference>
<feature type="compositionally biased region" description="Basic and acidic residues" evidence="8">
    <location>
        <begin position="17"/>
        <end position="58"/>
    </location>
</feature>
<dbReference type="GO" id="GO:0015031">
    <property type="term" value="P:protein transport"/>
    <property type="evidence" value="ECO:0007669"/>
    <property type="project" value="UniProtKB-KW"/>
</dbReference>
<feature type="region of interest" description="Disordered" evidence="8">
    <location>
        <begin position="438"/>
        <end position="473"/>
    </location>
</feature>
<feature type="compositionally biased region" description="Low complexity" evidence="8">
    <location>
        <begin position="592"/>
        <end position="607"/>
    </location>
</feature>
<evidence type="ECO:0000256" key="8">
    <source>
        <dbReference type="SAM" id="MobiDB-lite"/>
    </source>
</evidence>
<dbReference type="PANTHER" id="PTHR21426">
    <property type="entry name" value="EXOCYST COMPLEX COMPONENT 8"/>
    <property type="match status" value="1"/>
</dbReference>
<feature type="region of interest" description="Disordered" evidence="8">
    <location>
        <begin position="17"/>
        <end position="76"/>
    </location>
</feature>
<dbReference type="InterPro" id="IPR042561">
    <property type="entry name" value="Exo84_C_1"/>
</dbReference>
<dbReference type="PROSITE" id="PS50330">
    <property type="entry name" value="UIM"/>
    <property type="match status" value="1"/>
</dbReference>
<feature type="domain" description="Exocyst component Exo84 C-terminal" evidence="9">
    <location>
        <begin position="955"/>
        <end position="1054"/>
    </location>
</feature>
<feature type="region of interest" description="Disordered" evidence="8">
    <location>
        <begin position="365"/>
        <end position="384"/>
    </location>
</feature>
<dbReference type="InterPro" id="IPR042560">
    <property type="entry name" value="Exo84_C_2"/>
</dbReference>
<evidence type="ECO:0000256" key="4">
    <source>
        <dbReference type="ARBA" id="ARBA00022448"/>
    </source>
</evidence>
<reference evidence="11" key="1">
    <citation type="journal article" date="2018" name="Nat. Microbiol.">
        <title>Leveraging single-cell genomics to expand the fungal tree of life.</title>
        <authorList>
            <person name="Ahrendt S.R."/>
            <person name="Quandt C.A."/>
            <person name="Ciobanu D."/>
            <person name="Clum A."/>
            <person name="Salamov A."/>
            <person name="Andreopoulos B."/>
            <person name="Cheng J.F."/>
            <person name="Woyke T."/>
            <person name="Pelin A."/>
            <person name="Henrissat B."/>
            <person name="Reynolds N.K."/>
            <person name="Benny G.L."/>
            <person name="Smith M.E."/>
            <person name="James T.Y."/>
            <person name="Grigoriev I.V."/>
        </authorList>
    </citation>
    <scope>NUCLEOTIDE SEQUENCE [LARGE SCALE GENOMIC DNA]</scope>
    <source>
        <strain evidence="11">ATCC 52028</strain>
    </source>
</reference>
<feature type="compositionally biased region" description="Polar residues" evidence="8">
    <location>
        <begin position="1597"/>
        <end position="1609"/>
    </location>
</feature>
<dbReference type="InterPro" id="IPR033961">
    <property type="entry name" value="Exo84"/>
</dbReference>
<feature type="compositionally biased region" description="Low complexity" evidence="8">
    <location>
        <begin position="615"/>
        <end position="643"/>
    </location>
</feature>
<name>A0A4P9WW07_9FUNG</name>
<dbReference type="Proteomes" id="UP000268535">
    <property type="component" value="Unassembled WGS sequence"/>
</dbReference>
<dbReference type="GO" id="GO:0006887">
    <property type="term" value="P:exocytosis"/>
    <property type="evidence" value="ECO:0007669"/>
    <property type="project" value="UniProtKB-KW"/>
</dbReference>
<dbReference type="EMBL" id="ML009247">
    <property type="protein sequence ID" value="RKO97504.1"/>
    <property type="molecule type" value="Genomic_DNA"/>
</dbReference>
<feature type="region of interest" description="Disordered" evidence="8">
    <location>
        <begin position="573"/>
        <end position="646"/>
    </location>
</feature>
<feature type="region of interest" description="Disordered" evidence="8">
    <location>
        <begin position="901"/>
        <end position="922"/>
    </location>
</feature>
<dbReference type="Pfam" id="PF16528">
    <property type="entry name" value="Exo84_C"/>
    <property type="match status" value="1"/>
</dbReference>
<dbReference type="Gene3D" id="1.20.58.1220">
    <property type="entry name" value="Exo84p, C-terminal helical domain"/>
    <property type="match status" value="1"/>
</dbReference>
<keyword evidence="5" id="KW-0268">Exocytosis</keyword>
<comment type="similarity">
    <text evidence="2">Belongs to the EXO84 family.</text>
</comment>
<protein>
    <recommendedName>
        <fullName evidence="3">Exocyst complex component EXO84</fullName>
    </recommendedName>
</protein>
<dbReference type="Gene3D" id="1.20.58.1210">
    <property type="entry name" value="Exo84p, N-terminal helical domain"/>
    <property type="match status" value="1"/>
</dbReference>
<organism evidence="10 11">
    <name type="scientific">Caulochytrium protostelioides</name>
    <dbReference type="NCBI Taxonomy" id="1555241"/>
    <lineage>
        <taxon>Eukaryota</taxon>
        <taxon>Fungi</taxon>
        <taxon>Fungi incertae sedis</taxon>
        <taxon>Chytridiomycota</taxon>
        <taxon>Chytridiomycota incertae sedis</taxon>
        <taxon>Chytridiomycetes</taxon>
        <taxon>Caulochytriales</taxon>
        <taxon>Caulochytriaceae</taxon>
        <taxon>Caulochytrium</taxon>
    </lineage>
</organism>
<feature type="compositionally biased region" description="Low complexity" evidence="8">
    <location>
        <begin position="372"/>
        <end position="383"/>
    </location>
</feature>
<dbReference type="Pfam" id="PF25345">
    <property type="entry name" value="PH_EXO84"/>
    <property type="match status" value="1"/>
</dbReference>
<sequence>GGGAYYAEEAELQRALAESRRTAQAEESRRNATTKEDRDLQAAIELSEREAIQRRMEARNQMQDQPTGGSGASSNFGANQDLIDIFGQSDAQAMEALNVQQMQQNQFLQAQIQQQQLEQQRQQAAQLEALQRQQQQQQQHQQQQQQMLLQQQNQFQGLNPFGIAPQQTGVSTNMTGVSSNMTGAGGITNPAIGAFPSAAPLQPQATGQTTNPFGMVTGGPMNPSIARNTNQIDPFASLANQRYQSTASGGPSHSNSMHNLAAQATGTTAAGGMSGFGGMGGLATHQTESVSQHNTGNGIYGASSLQPIQADLGFGGIQQNRTGGMGTHPTGMAANPPSMLQPMQPTGNGGNPFGMSQSRSAGSLLPMQATGQQQQQQQQQQNQPRNTDLFAGINFSHPDSAGNPNSDSAKPNTFAQQFASRAAGMGSNSALLAGLDPLSPHLTGSTPRGGGNDSAGIKSAFSGTSSATSPGSAGGAINPFANLGGLHTGPKPTLNQLTGTASSNSMGGMGMGMGGYQASSNPNNTSAYNAFSNLNPLASQSTGMSGMASGPGMASGMMGMNMTGLNMGMGGMPAQAGLTGDPGLRSGRPHRAAAAGSGPAAGTASTGAGAGAGAGWSSAAADATASRAGGAGGDAADAMSPGGPDEIQEARRGAVKLLYQQVEGLAKTLPETKTRFIVKDGTQRELHEYASESTTGKRTSQPVSYILFNDALVMVIKKRGIMGGVGKSRRMVLDKAWKLRDIAIVDVKNADDVVNAFKIMKYPDVFIYGCDHLDDKRTLLITTKRLADDVMAQRKLDLERQQREMALAGPRRRTTRRPPADASGAPLSGGGSGADRLQGPTIVHRANELGFNETVWLHEVPSELGLLVVHRHFDEAIEVVYRVRRLLEKATWVRLVDVETTAPPAPRGDGGRGTDAAGAGPSSFMQQEHQAVEAAGAAATQQEMQSHLDPRYRPIAVQIALRVNKLAEILLAELTSPVATKHQVMTNIRRLIALDMTNVARKTFLESRSEVLSHHIRQLRHHTGQLRAFVAELCETVFLGIAESADCYHACFLRGRARPKRPYGHAVRWGGKTLLEGGGEGALSPLSPSDSKPTSATPDHEAAQQHQHQQLVAQQHASTLLAALVDTELGSALVMWIQDQLLVFADVFRRHVFKAQHGFNETMDAYLLCLAIARQELRPMGVDLVWRVAQLFQPDLQEMLQTHGQWVTERLKKALSSEKFLPAPASLTRSQATLDDPLLAMAPTQCSPCVYVLVSMLRRFMDEPEGWALDPSQASDLSAQRDVMARIQEQQVRDMNVFGTVTQIVCDMIDGFSRGLLQIFSQQGEWSYSQMAVALIDAQFVSTQVIQAVAEHLERRYRRPPSIVFTRAAEECATCCLTLKTLFVRLVSDRLFQREYHFKAIDYSQSAALLDRQKPSDPILRLLRELNHVARDLSVHPMLDHIGICTEILEKGFEGMLAPRAWESTSAGLLSSDTASGHPSPRRFGYGGVQQLVLDIHFFLRVADGFISDVVHDRANAVCEQALKLYFQNSLVASPLRDGRWYDERVEACAASMASVYPALAAASAAAEAAAAETAATAPDPGAPAPRSTDDIAESAEASSTRLSATLTGRPSAANMGPPVPEEPTEPAGSSEPLS</sequence>
<gene>
    <name evidence="10" type="ORF">CAUPRSCDRAFT_10830</name>
</gene>
<evidence type="ECO:0000259" key="9">
    <source>
        <dbReference type="Pfam" id="PF16528"/>
    </source>
</evidence>
<dbReference type="SUPFAM" id="SSF50729">
    <property type="entry name" value="PH domain-like"/>
    <property type="match status" value="1"/>
</dbReference>
<evidence type="ECO:0000313" key="10">
    <source>
        <dbReference type="EMBL" id="RKO97504.1"/>
    </source>
</evidence>
<feature type="coiled-coil region" evidence="7">
    <location>
        <begin position="98"/>
        <end position="150"/>
    </location>
</feature>
<feature type="region of interest" description="Disordered" evidence="8">
    <location>
        <begin position="1080"/>
        <end position="1109"/>
    </location>
</feature>
<dbReference type="GO" id="GO:0000145">
    <property type="term" value="C:exocyst"/>
    <property type="evidence" value="ECO:0007669"/>
    <property type="project" value="InterPro"/>
</dbReference>
<dbReference type="InterPro" id="IPR011993">
    <property type="entry name" value="PH-like_dom_sf"/>
</dbReference>
<feature type="compositionally biased region" description="Polar residues" evidence="8">
    <location>
        <begin position="402"/>
        <end position="412"/>
    </location>
</feature>
<evidence type="ECO:0000256" key="6">
    <source>
        <dbReference type="ARBA" id="ARBA00022927"/>
    </source>
</evidence>
<feature type="region of interest" description="Disordered" evidence="8">
    <location>
        <begin position="321"/>
        <end position="360"/>
    </location>
</feature>
<evidence type="ECO:0000256" key="5">
    <source>
        <dbReference type="ARBA" id="ARBA00022483"/>
    </source>
</evidence>
<dbReference type="GO" id="GO:0030133">
    <property type="term" value="C:transport vesicle"/>
    <property type="evidence" value="ECO:0007669"/>
    <property type="project" value="UniProtKB-SubCell"/>
</dbReference>
<comment type="subcellular location">
    <subcellularLocation>
        <location evidence="1">Cytoplasmic vesicle</location>
        <location evidence="1">Secretory vesicle</location>
    </subcellularLocation>
</comment>
<dbReference type="SUPFAM" id="SSF74788">
    <property type="entry name" value="Cullin repeat-like"/>
    <property type="match status" value="2"/>
</dbReference>
<feature type="compositionally biased region" description="Low complexity" evidence="8">
    <location>
        <begin position="459"/>
        <end position="471"/>
    </location>
</feature>
<dbReference type="GO" id="GO:0006893">
    <property type="term" value="P:Golgi to plasma membrane transport"/>
    <property type="evidence" value="ECO:0007669"/>
    <property type="project" value="TreeGrafter"/>
</dbReference>
<evidence type="ECO:0000256" key="1">
    <source>
        <dbReference type="ARBA" id="ARBA00004398"/>
    </source>
</evidence>